<dbReference type="Pfam" id="PF14322">
    <property type="entry name" value="SusD-like_3"/>
    <property type="match status" value="1"/>
</dbReference>
<name>A0A1X7J3I0_9FLAO</name>
<evidence type="ECO:0000259" key="7">
    <source>
        <dbReference type="Pfam" id="PF14322"/>
    </source>
</evidence>
<feature type="domain" description="RagB/SusD" evidence="6">
    <location>
        <begin position="414"/>
        <end position="557"/>
    </location>
</feature>
<dbReference type="Pfam" id="PF07980">
    <property type="entry name" value="SusD_RagB"/>
    <property type="match status" value="1"/>
</dbReference>
<dbReference type="PROSITE" id="PS51257">
    <property type="entry name" value="PROKAR_LIPOPROTEIN"/>
    <property type="match status" value="1"/>
</dbReference>
<protein>
    <submittedName>
        <fullName evidence="8">Starch-binding associating with outer membrane</fullName>
    </submittedName>
</protein>
<comment type="similarity">
    <text evidence="2">Belongs to the SusD family.</text>
</comment>
<keyword evidence="4" id="KW-0472">Membrane</keyword>
<dbReference type="InterPro" id="IPR033985">
    <property type="entry name" value="SusD-like_N"/>
</dbReference>
<dbReference type="STRING" id="188872.SAMN03080602_01397"/>
<keyword evidence="3" id="KW-0732">Signal</keyword>
<reference evidence="9" key="1">
    <citation type="submission" date="2017-04" db="EMBL/GenBank/DDBJ databases">
        <authorList>
            <person name="Varghese N."/>
            <person name="Submissions S."/>
        </authorList>
    </citation>
    <scope>NUCLEOTIDE SEQUENCE [LARGE SCALE GENOMIC DNA]</scope>
    <source>
        <strain evidence="9">DSM 19835</strain>
    </source>
</reference>
<dbReference type="GO" id="GO:0009279">
    <property type="term" value="C:cell outer membrane"/>
    <property type="evidence" value="ECO:0007669"/>
    <property type="project" value="UniProtKB-SubCell"/>
</dbReference>
<keyword evidence="9" id="KW-1185">Reference proteome</keyword>
<evidence type="ECO:0000256" key="4">
    <source>
        <dbReference type="ARBA" id="ARBA00023136"/>
    </source>
</evidence>
<comment type="subcellular location">
    <subcellularLocation>
        <location evidence="1">Cell outer membrane</location>
    </subcellularLocation>
</comment>
<organism evidence="8 9">
    <name type="scientific">Arenibacter troitsensis</name>
    <dbReference type="NCBI Taxonomy" id="188872"/>
    <lineage>
        <taxon>Bacteria</taxon>
        <taxon>Pseudomonadati</taxon>
        <taxon>Bacteroidota</taxon>
        <taxon>Flavobacteriia</taxon>
        <taxon>Flavobacteriales</taxon>
        <taxon>Flavobacteriaceae</taxon>
        <taxon>Arenibacter</taxon>
    </lineage>
</organism>
<evidence type="ECO:0000256" key="3">
    <source>
        <dbReference type="ARBA" id="ARBA00022729"/>
    </source>
</evidence>
<proteinExistence type="inferred from homology"/>
<evidence type="ECO:0000256" key="1">
    <source>
        <dbReference type="ARBA" id="ARBA00004442"/>
    </source>
</evidence>
<dbReference type="AlphaFoldDB" id="A0A1X7J3I0"/>
<dbReference type="Proteomes" id="UP000193420">
    <property type="component" value="Unassembled WGS sequence"/>
</dbReference>
<evidence type="ECO:0000259" key="6">
    <source>
        <dbReference type="Pfam" id="PF07980"/>
    </source>
</evidence>
<accession>A0A1X7J3I0</accession>
<evidence type="ECO:0000313" key="9">
    <source>
        <dbReference type="Proteomes" id="UP000193420"/>
    </source>
</evidence>
<dbReference type="InterPro" id="IPR012944">
    <property type="entry name" value="SusD_RagB_dom"/>
</dbReference>
<evidence type="ECO:0000313" key="8">
    <source>
        <dbReference type="EMBL" id="SMG21363.1"/>
    </source>
</evidence>
<dbReference type="SUPFAM" id="SSF48452">
    <property type="entry name" value="TPR-like"/>
    <property type="match status" value="1"/>
</dbReference>
<keyword evidence="5" id="KW-0998">Cell outer membrane</keyword>
<gene>
    <name evidence="8" type="ORF">SAMN03080602_01397</name>
</gene>
<dbReference type="InterPro" id="IPR011990">
    <property type="entry name" value="TPR-like_helical_dom_sf"/>
</dbReference>
<dbReference type="EMBL" id="FXAO01000002">
    <property type="protein sequence ID" value="SMG21363.1"/>
    <property type="molecule type" value="Genomic_DNA"/>
</dbReference>
<evidence type="ECO:0000256" key="2">
    <source>
        <dbReference type="ARBA" id="ARBA00006275"/>
    </source>
</evidence>
<dbReference type="OrthoDB" id="5694214at2"/>
<dbReference type="Gene3D" id="1.25.40.390">
    <property type="match status" value="1"/>
</dbReference>
<sequence>MKTNKYIILLSVLFLGFSSCNEEEWLKEEAYDFYSADNSFRTESQFNQAVASLYNLTDLYTVWGGATSHFIFQYTTDIAYNAIGPNSELNSYEDRLTPEYVRVRTPWERSYEIIAQANTIIGRIDGEDTEFSSEEKRNQLKAEALFFRAFTYRYLGILYGGVPLSLEEVTVPRRDYVRATQAEVFAQCIEDLKFAVANLPDVSELGSEARITDAVANHLLAELYIIVGDYDKAIASASSVINNPNYALMTERFGSKLNEDGDVYGDLFRRGNQNRSSGNTEGLWIAQYEYNVTGGGRGSIITQYLGPQYYLLQGKADNKNLFIGPTNQNGGRGIGWFAPSDFMLNDVWESVPGDMRNSEYNIIRDLVVDNPESVYYGQKMVESDAIKSIDTYRRQWTAIFAKTTPINDFPEELFVDFETGEVTRNASQTFRDHYQMRLAETYLLRAEAYLGKDQTGLAADDINELRKRAQAPLVSASDIDIDFILDERARELHFEEYRLLTLKRLGKLVERVTDHNPYYNGTYDTGFVIQDYHNLWPIPQQEIERNTEAVLEQNPGYAN</sequence>
<dbReference type="RefSeq" id="WP_085497446.1">
    <property type="nucleotide sequence ID" value="NZ_FXAO01000002.1"/>
</dbReference>
<evidence type="ECO:0000256" key="5">
    <source>
        <dbReference type="ARBA" id="ARBA00023237"/>
    </source>
</evidence>
<feature type="domain" description="SusD-like N-terminal" evidence="7">
    <location>
        <begin position="37"/>
        <end position="224"/>
    </location>
</feature>